<dbReference type="OrthoDB" id="1720422at2759"/>
<dbReference type="InterPro" id="IPR005983">
    <property type="entry name" value="K_chnl_volt-dep_bsu_KCNAB"/>
</dbReference>
<dbReference type="eggNOG" id="KOG1575">
    <property type="taxonomic scope" value="Eukaryota"/>
</dbReference>
<evidence type="ECO:0000313" key="11">
    <source>
        <dbReference type="EMBL" id="EEB18028.1"/>
    </source>
</evidence>
<evidence type="ECO:0000256" key="3">
    <source>
        <dbReference type="ARBA" id="ARBA00022448"/>
    </source>
</evidence>
<proteinExistence type="inferred from homology"/>
<organism>
    <name type="scientific">Pediculus humanus subsp. corporis</name>
    <name type="common">Body louse</name>
    <dbReference type="NCBI Taxonomy" id="121224"/>
    <lineage>
        <taxon>Eukaryota</taxon>
        <taxon>Metazoa</taxon>
        <taxon>Ecdysozoa</taxon>
        <taxon>Arthropoda</taxon>
        <taxon>Hexapoda</taxon>
        <taxon>Insecta</taxon>
        <taxon>Pterygota</taxon>
        <taxon>Neoptera</taxon>
        <taxon>Paraneoptera</taxon>
        <taxon>Psocodea</taxon>
        <taxon>Troctomorpha</taxon>
        <taxon>Phthiraptera</taxon>
        <taxon>Anoplura</taxon>
        <taxon>Pediculidae</taxon>
        <taxon>Pediculus</taxon>
    </lineage>
</organism>
<dbReference type="GO" id="GO:0008076">
    <property type="term" value="C:voltage-gated potassium channel complex"/>
    <property type="evidence" value="ECO:0007669"/>
    <property type="project" value="TreeGrafter"/>
</dbReference>
<dbReference type="GO" id="GO:0005249">
    <property type="term" value="F:voltage-gated potassium channel activity"/>
    <property type="evidence" value="ECO:0007669"/>
    <property type="project" value="InterPro"/>
</dbReference>
<dbReference type="HOGENOM" id="CLU_023205_2_0_1"/>
<keyword evidence="3" id="KW-0813">Transport</keyword>
<feature type="domain" description="NADP-dependent oxidoreductase" evidence="10">
    <location>
        <begin position="86"/>
        <end position="406"/>
    </location>
</feature>
<evidence type="ECO:0000256" key="5">
    <source>
        <dbReference type="ARBA" id="ARBA00022538"/>
    </source>
</evidence>
<evidence type="ECO:0000256" key="6">
    <source>
        <dbReference type="ARBA" id="ARBA00022857"/>
    </source>
</evidence>
<comment type="similarity">
    <text evidence="2">Belongs to the shaker potassium channel beta subunit family.</text>
</comment>
<evidence type="ECO:0000256" key="9">
    <source>
        <dbReference type="ARBA" id="ARBA00023065"/>
    </source>
</evidence>
<dbReference type="KEGG" id="phu:Phum_PHUM498150"/>
<protein>
    <submittedName>
        <fullName evidence="11">Predicted protein</fullName>
    </submittedName>
</protein>
<dbReference type="SUPFAM" id="SSF51430">
    <property type="entry name" value="NAD(P)-linked oxidoreductase"/>
    <property type="match status" value="1"/>
</dbReference>
<dbReference type="EMBL" id="DS235830">
    <property type="protein sequence ID" value="EEB18028.1"/>
    <property type="molecule type" value="Genomic_DNA"/>
</dbReference>
<evidence type="ECO:0000256" key="2">
    <source>
        <dbReference type="ARBA" id="ARBA00006515"/>
    </source>
</evidence>
<dbReference type="EnsemblMetazoa" id="PHUM498150-RA">
    <property type="protein sequence ID" value="PHUM498150-PA"/>
    <property type="gene ID" value="PHUM498150"/>
</dbReference>
<dbReference type="Gene3D" id="3.20.20.100">
    <property type="entry name" value="NADP-dependent oxidoreductase domain"/>
    <property type="match status" value="1"/>
</dbReference>
<dbReference type="GeneID" id="8236217"/>
<accession>E0VXC2</accession>
<dbReference type="GO" id="GO:0015459">
    <property type="term" value="F:potassium channel regulator activity"/>
    <property type="evidence" value="ECO:0007669"/>
    <property type="project" value="TreeGrafter"/>
</dbReference>
<dbReference type="InterPro" id="IPR023210">
    <property type="entry name" value="NADP_OxRdtase_dom"/>
</dbReference>
<evidence type="ECO:0000256" key="1">
    <source>
        <dbReference type="ARBA" id="ARBA00004496"/>
    </source>
</evidence>
<reference evidence="11" key="2">
    <citation type="submission" date="2007-04" db="EMBL/GenBank/DDBJ databases">
        <title>The genome of the human body louse.</title>
        <authorList>
            <consortium name="The Human Body Louse Genome Consortium"/>
            <person name="Kirkness E."/>
            <person name="Walenz B."/>
            <person name="Hass B."/>
            <person name="Bruggner R."/>
            <person name="Strausberg R."/>
        </authorList>
    </citation>
    <scope>NUCLEOTIDE SEQUENCE</scope>
    <source>
        <strain evidence="11">USDA</strain>
    </source>
</reference>
<keyword evidence="7" id="KW-0630">Potassium</keyword>
<dbReference type="VEuPathDB" id="VectorBase:PHUM498150"/>
<dbReference type="CDD" id="cd19142">
    <property type="entry name" value="AKR_AKR6B1"/>
    <property type="match status" value="1"/>
</dbReference>
<evidence type="ECO:0000313" key="12">
    <source>
        <dbReference type="EnsemblMetazoa" id="PHUM498150-PA"/>
    </source>
</evidence>
<evidence type="ECO:0000259" key="10">
    <source>
        <dbReference type="Pfam" id="PF00248"/>
    </source>
</evidence>
<sequence length="422" mass="47390">MEEFTGTNEHLTMHATATTTMTTSTTTSTSTTMGVPGTKEALLLSNFHYQNSINSGTNPISTRQGTVTPGLRYRNLGKSGLRVSNVGLGTWVTLGSNLTEEQAEEVMVMAYESGINVFDLSEAYSGPKAEIEMGRILGKRGWKRSSYIVTSKIYWNSKSDERGLSRKHILESVKASLQRLNLDYIDVIFLHKADPMCPMEEIVRAMNHVISQGWALYWGTARWSTVEIMEAYTNCRTFNCVTPICEQSEYHMFCREKTELYMPELYNKIGVGLMAWAPLTMGLISGKIEDNVIPLVSKSSLKHKYSSFSWAEEETANKECTGWLKEKLQPDEIKKQQEKIRDISSMAEKLGCTLTQLSIAWCLKNESVQCLLLGATTADQLYESIQSLQLIPKLNTSLMSELEKILENKPTRPPIVSTLALR</sequence>
<keyword evidence="4" id="KW-0963">Cytoplasm</keyword>
<dbReference type="OMA" id="EQPAYNM"/>
<dbReference type="PANTHER" id="PTHR43150:SF2">
    <property type="entry name" value="HYPERKINETIC, ISOFORM M"/>
    <property type="match status" value="1"/>
</dbReference>
<evidence type="ECO:0000256" key="8">
    <source>
        <dbReference type="ARBA" id="ARBA00023002"/>
    </source>
</evidence>
<keyword evidence="6" id="KW-0521">NADP</keyword>
<dbReference type="STRING" id="121224.E0VXC2"/>
<keyword evidence="13" id="KW-1185">Reference proteome</keyword>
<reference evidence="12" key="3">
    <citation type="submission" date="2020-05" db="UniProtKB">
        <authorList>
            <consortium name="EnsemblMetazoa"/>
        </authorList>
    </citation>
    <scope>IDENTIFICATION</scope>
    <source>
        <strain evidence="12">USDA</strain>
    </source>
</reference>
<dbReference type="EMBL" id="AAZO01006037">
    <property type="status" value="NOT_ANNOTATED_CDS"/>
    <property type="molecule type" value="Genomic_DNA"/>
</dbReference>
<dbReference type="PRINTS" id="PR01577">
    <property type="entry name" value="KCNABCHANNEL"/>
</dbReference>
<dbReference type="CTD" id="8236217"/>
<dbReference type="InterPro" id="IPR005399">
    <property type="entry name" value="K_chnl_volt-dep_bsu_KCNAB-rel"/>
</dbReference>
<dbReference type="GO" id="GO:0005737">
    <property type="term" value="C:cytoplasm"/>
    <property type="evidence" value="ECO:0007669"/>
    <property type="project" value="UniProtKB-SubCell"/>
</dbReference>
<dbReference type="InterPro" id="IPR036812">
    <property type="entry name" value="NAD(P)_OxRdtase_dom_sf"/>
</dbReference>
<keyword evidence="8" id="KW-0560">Oxidoreductase</keyword>
<reference evidence="11" key="1">
    <citation type="submission" date="2007-04" db="EMBL/GenBank/DDBJ databases">
        <title>Annotation of Pediculus humanus corporis strain USDA.</title>
        <authorList>
            <person name="Kirkness E."/>
            <person name="Hannick L."/>
            <person name="Hass B."/>
            <person name="Bruggner R."/>
            <person name="Lawson D."/>
            <person name="Bidwell S."/>
            <person name="Joardar V."/>
            <person name="Caler E."/>
            <person name="Walenz B."/>
            <person name="Inman J."/>
            <person name="Schobel S."/>
            <person name="Galinsky K."/>
            <person name="Amedeo P."/>
            <person name="Strausberg R."/>
        </authorList>
    </citation>
    <scope>NUCLEOTIDE SEQUENCE</scope>
    <source>
        <strain evidence="11">USDA</strain>
    </source>
</reference>
<keyword evidence="5" id="KW-0633">Potassium transport</keyword>
<dbReference type="GO" id="GO:0016491">
    <property type="term" value="F:oxidoreductase activity"/>
    <property type="evidence" value="ECO:0007669"/>
    <property type="project" value="UniProtKB-KW"/>
</dbReference>
<comment type="subcellular location">
    <subcellularLocation>
        <location evidence="1">Cytoplasm</location>
    </subcellularLocation>
</comment>
<dbReference type="GO" id="GO:0044325">
    <property type="term" value="F:transmembrane transporter binding"/>
    <property type="evidence" value="ECO:0007669"/>
    <property type="project" value="TreeGrafter"/>
</dbReference>
<dbReference type="NCBIfam" id="TIGR01293">
    <property type="entry name" value="Kv_beta"/>
    <property type="match status" value="1"/>
</dbReference>
<evidence type="ECO:0000256" key="4">
    <source>
        <dbReference type="ARBA" id="ARBA00022490"/>
    </source>
</evidence>
<name>E0VXC2_PEDHC</name>
<dbReference type="Proteomes" id="UP000009046">
    <property type="component" value="Unassembled WGS sequence"/>
</dbReference>
<dbReference type="RefSeq" id="XP_002430766.1">
    <property type="nucleotide sequence ID" value="XM_002430721.1"/>
</dbReference>
<evidence type="ECO:0000256" key="7">
    <source>
        <dbReference type="ARBA" id="ARBA00022958"/>
    </source>
</evidence>
<dbReference type="GO" id="GO:1901379">
    <property type="term" value="P:regulation of potassium ion transmembrane transport"/>
    <property type="evidence" value="ECO:0007669"/>
    <property type="project" value="TreeGrafter"/>
</dbReference>
<evidence type="ECO:0000313" key="13">
    <source>
        <dbReference type="Proteomes" id="UP000009046"/>
    </source>
</evidence>
<dbReference type="Pfam" id="PF00248">
    <property type="entry name" value="Aldo_ket_red"/>
    <property type="match status" value="1"/>
</dbReference>
<gene>
    <name evidence="12" type="primary">8236217</name>
    <name evidence="11" type="ORF">Phum_PHUM498150</name>
</gene>
<keyword evidence="9" id="KW-0406">Ion transport</keyword>
<dbReference type="InParanoid" id="E0VXC2"/>
<dbReference type="PANTHER" id="PTHR43150">
    <property type="entry name" value="HYPERKINETIC, ISOFORM M"/>
    <property type="match status" value="1"/>
</dbReference>
<dbReference type="AlphaFoldDB" id="E0VXC2"/>